<dbReference type="EC" id="3.2.1.21" evidence="2"/>
<dbReference type="GO" id="GO:0005829">
    <property type="term" value="C:cytosol"/>
    <property type="evidence" value="ECO:0007669"/>
    <property type="project" value="TreeGrafter"/>
</dbReference>
<dbReference type="OrthoDB" id="9765195at2"/>
<keyword evidence="8" id="KW-1185">Reference proteome</keyword>
<dbReference type="GO" id="GO:0008422">
    <property type="term" value="F:beta-glucosidase activity"/>
    <property type="evidence" value="ECO:0007669"/>
    <property type="project" value="UniProtKB-EC"/>
</dbReference>
<evidence type="ECO:0000313" key="7">
    <source>
        <dbReference type="EMBL" id="SFE53597.1"/>
    </source>
</evidence>
<evidence type="ECO:0000256" key="4">
    <source>
        <dbReference type="ARBA" id="ARBA00023295"/>
    </source>
</evidence>
<keyword evidence="4" id="KW-0326">Glycosidase</keyword>
<accession>A0A1I2BC97</accession>
<reference evidence="8" key="1">
    <citation type="submission" date="2016-10" db="EMBL/GenBank/DDBJ databases">
        <authorList>
            <person name="Varghese N."/>
            <person name="Submissions S."/>
        </authorList>
    </citation>
    <scope>NUCLEOTIDE SEQUENCE [LARGE SCALE GENOMIC DNA]</scope>
    <source>
        <strain evidence="8">CGMCC 1.10784</strain>
    </source>
</reference>
<dbReference type="PRINTS" id="PR00131">
    <property type="entry name" value="GLHYDRLASE1"/>
</dbReference>
<dbReference type="InterPro" id="IPR017853">
    <property type="entry name" value="GH"/>
</dbReference>
<evidence type="ECO:0000256" key="2">
    <source>
        <dbReference type="ARBA" id="ARBA00012744"/>
    </source>
</evidence>
<dbReference type="InterPro" id="IPR001360">
    <property type="entry name" value="Glyco_hydro_1"/>
</dbReference>
<gene>
    <name evidence="7" type="ORF">SAMN05216378_3460</name>
</gene>
<dbReference type="Gene3D" id="3.20.20.80">
    <property type="entry name" value="Glycosidases"/>
    <property type="match status" value="1"/>
</dbReference>
<evidence type="ECO:0000313" key="8">
    <source>
        <dbReference type="Proteomes" id="UP000198855"/>
    </source>
</evidence>
<dbReference type="PANTHER" id="PTHR10353:SF36">
    <property type="entry name" value="LP05116P"/>
    <property type="match status" value="1"/>
</dbReference>
<dbReference type="Proteomes" id="UP000198855">
    <property type="component" value="Unassembled WGS sequence"/>
</dbReference>
<name>A0A1I2BC97_9BACL</name>
<dbReference type="STRING" id="1045775.SAMN05216378_3460"/>
<comment type="similarity">
    <text evidence="1 6">Belongs to the glycosyl hydrolase 1 family.</text>
</comment>
<dbReference type="InterPro" id="IPR018120">
    <property type="entry name" value="Glyco_hydro_1_AS"/>
</dbReference>
<organism evidence="7 8">
    <name type="scientific">Paenibacillus catalpae</name>
    <dbReference type="NCBI Taxonomy" id="1045775"/>
    <lineage>
        <taxon>Bacteria</taxon>
        <taxon>Bacillati</taxon>
        <taxon>Bacillota</taxon>
        <taxon>Bacilli</taxon>
        <taxon>Bacillales</taxon>
        <taxon>Paenibacillaceae</taxon>
        <taxon>Paenibacillus</taxon>
    </lineage>
</organism>
<dbReference type="Pfam" id="PF00232">
    <property type="entry name" value="Glyco_hydro_1"/>
    <property type="match status" value="2"/>
</dbReference>
<keyword evidence="3" id="KW-0378">Hydrolase</keyword>
<evidence type="ECO:0000256" key="3">
    <source>
        <dbReference type="ARBA" id="ARBA00022801"/>
    </source>
</evidence>
<dbReference type="PANTHER" id="PTHR10353">
    <property type="entry name" value="GLYCOSYL HYDROLASE"/>
    <property type="match status" value="1"/>
</dbReference>
<dbReference type="AlphaFoldDB" id="A0A1I2BC97"/>
<dbReference type="RefSeq" id="WP_091187340.1">
    <property type="nucleotide sequence ID" value="NZ_FOMT01000003.1"/>
</dbReference>
<evidence type="ECO:0000256" key="5">
    <source>
        <dbReference type="PROSITE-ProRule" id="PRU10055"/>
    </source>
</evidence>
<dbReference type="SUPFAM" id="SSF51445">
    <property type="entry name" value="(Trans)glycosidases"/>
    <property type="match status" value="1"/>
</dbReference>
<evidence type="ECO:0000256" key="1">
    <source>
        <dbReference type="ARBA" id="ARBA00010838"/>
    </source>
</evidence>
<evidence type="ECO:0000256" key="6">
    <source>
        <dbReference type="RuleBase" id="RU003690"/>
    </source>
</evidence>
<dbReference type="GO" id="GO:0016052">
    <property type="term" value="P:carbohydrate catabolic process"/>
    <property type="evidence" value="ECO:0007669"/>
    <property type="project" value="TreeGrafter"/>
</dbReference>
<proteinExistence type="inferred from homology"/>
<dbReference type="PROSITE" id="PS00572">
    <property type="entry name" value="GLYCOSYL_HYDROL_F1_1"/>
    <property type="match status" value="1"/>
</dbReference>
<dbReference type="EMBL" id="FOMT01000003">
    <property type="protein sequence ID" value="SFE53597.1"/>
    <property type="molecule type" value="Genomic_DNA"/>
</dbReference>
<feature type="active site" description="Nucleophile" evidence="5">
    <location>
        <position position="342"/>
    </location>
</feature>
<sequence length="427" mass="48135">MGLLFPDHFLWGASTAAHQVEGNNTNSDFWLMENLEGSLFKEPSGSAVDHYNRYREDIAAMARLGLNAYRFSIEWARIEPEEGRFEPAEIEHYRDMLLACKESNITPIVTLHHFSSPQWLIREGGWESAQTPARFARYCTHVMRELGDLLPYVCTINEANISIGIKKIMKRMQAQAKTPGAQVGLNTGDNMSQMQKYFMALSKAFGLPPTEVHSFLAPRTENGLTTIFQAHREAKAAIRRISPLTKVGVTLSLYDIQSVPGGEEQAAHAWQEEFLQFLPYLQDDDFFGLQNYTRAVYGPEGILPLPEGAEITQMGNEYYPEGLGAVVRYVSKQLNIPIIITENGIATDDDTRRVAFIDQALKGVHDCIADGIQVNGYMHWSLMDNFEWQLGFSKRFGLIEVDRTSQERTIKPSGIHLGNIAKRNAIQ</sequence>
<protein>
    <recommendedName>
        <fullName evidence="2">beta-glucosidase</fullName>
        <ecNumber evidence="2">3.2.1.21</ecNumber>
    </recommendedName>
</protein>